<dbReference type="PROSITE" id="PS00670">
    <property type="entry name" value="D_2_HYDROXYACID_DH_2"/>
    <property type="match status" value="1"/>
</dbReference>
<dbReference type="InterPro" id="IPR006140">
    <property type="entry name" value="D-isomer_DH_NAD-bd"/>
</dbReference>
<feature type="domain" description="D-isomer specific 2-hydroxyacid dehydrogenase NAD-binding" evidence="6">
    <location>
        <begin position="107"/>
        <end position="288"/>
    </location>
</feature>
<dbReference type="CDD" id="cd12162">
    <property type="entry name" value="2-Hacid_dh_4"/>
    <property type="match status" value="1"/>
</dbReference>
<feature type="domain" description="D-isomer specific 2-hydroxyacid dehydrogenase catalytic" evidence="5">
    <location>
        <begin position="22"/>
        <end position="313"/>
    </location>
</feature>
<dbReference type="InterPro" id="IPR036291">
    <property type="entry name" value="NAD(P)-bd_dom_sf"/>
</dbReference>
<evidence type="ECO:0000256" key="1">
    <source>
        <dbReference type="ARBA" id="ARBA00005854"/>
    </source>
</evidence>
<evidence type="ECO:0000256" key="3">
    <source>
        <dbReference type="ARBA" id="ARBA00023027"/>
    </source>
</evidence>
<proteinExistence type="inferred from homology"/>
<evidence type="ECO:0000259" key="6">
    <source>
        <dbReference type="Pfam" id="PF02826"/>
    </source>
</evidence>
<dbReference type="RefSeq" id="WP_346823086.1">
    <property type="nucleotide sequence ID" value="NZ_JBDKWZ010000013.1"/>
</dbReference>
<dbReference type="InterPro" id="IPR006139">
    <property type="entry name" value="D-isomer_2_OHA_DH_cat_dom"/>
</dbReference>
<organism evidence="7 8">
    <name type="scientific">Rapidithrix thailandica</name>
    <dbReference type="NCBI Taxonomy" id="413964"/>
    <lineage>
        <taxon>Bacteria</taxon>
        <taxon>Pseudomonadati</taxon>
        <taxon>Bacteroidota</taxon>
        <taxon>Cytophagia</taxon>
        <taxon>Cytophagales</taxon>
        <taxon>Flammeovirgaceae</taxon>
        <taxon>Rapidithrix</taxon>
    </lineage>
</organism>
<evidence type="ECO:0000313" key="7">
    <source>
        <dbReference type="EMBL" id="MEN7550304.1"/>
    </source>
</evidence>
<evidence type="ECO:0000259" key="5">
    <source>
        <dbReference type="Pfam" id="PF00389"/>
    </source>
</evidence>
<keyword evidence="3" id="KW-0520">NAD</keyword>
<dbReference type="Gene3D" id="3.40.50.720">
    <property type="entry name" value="NAD(P)-binding Rossmann-like Domain"/>
    <property type="match status" value="2"/>
</dbReference>
<comment type="caution">
    <text evidence="7">The sequence shown here is derived from an EMBL/GenBank/DDBJ whole genome shotgun (WGS) entry which is preliminary data.</text>
</comment>
<dbReference type="InterPro" id="IPR050418">
    <property type="entry name" value="D-iso_2-hydroxyacid_DH_PdxB"/>
</dbReference>
<protein>
    <submittedName>
        <fullName evidence="7">D-2-hydroxyacid dehydrogenase</fullName>
    </submittedName>
</protein>
<dbReference type="Pfam" id="PF02826">
    <property type="entry name" value="2-Hacid_dh_C"/>
    <property type="match status" value="1"/>
</dbReference>
<dbReference type="FunFam" id="3.40.50.720:FF:000203">
    <property type="entry name" value="D-3-phosphoglycerate dehydrogenase (SerA)"/>
    <property type="match status" value="1"/>
</dbReference>
<name>A0AAW9RZI7_9BACT</name>
<sequence length="315" mass="34987">MKKLVLLDASTLGEVPNLTKLQQFGHLDAYPVTLPHQTAERIKDADIVLTNKVKLDKTLLPQAPQLKLICIMATGMNNVDLEAAEQLGISVKNVAGYSTHSVAQHTFALLLYLLNQTGYYHEYVTSGKYSQQHIFTHLGKAFWQLQGKTFGILGLGNIGSQVAQIAQAFGCEVIYHSTSGKNTQQPYRQVDLETFLDESDIISVHCPLNEKTHNLLNYTQIQKMKPSSILINTSRGGIIHEAALAKALDDHLIAAAAIDVFEKEPLEPSHPYLNIKNKEKLVLTPHMAWGSIESRTELVDLTVQNIQQHFAGKEE</sequence>
<dbReference type="Proteomes" id="UP001403385">
    <property type="component" value="Unassembled WGS sequence"/>
</dbReference>
<keyword evidence="8" id="KW-1185">Reference proteome</keyword>
<dbReference type="EMBL" id="JBDKWZ010000013">
    <property type="protein sequence ID" value="MEN7550304.1"/>
    <property type="molecule type" value="Genomic_DNA"/>
</dbReference>
<dbReference type="PANTHER" id="PTHR43761:SF1">
    <property type="entry name" value="D-ISOMER SPECIFIC 2-HYDROXYACID DEHYDROGENASE CATALYTIC DOMAIN-CONTAINING PROTEIN-RELATED"/>
    <property type="match status" value="1"/>
</dbReference>
<keyword evidence="2 4" id="KW-0560">Oxidoreductase</keyword>
<evidence type="ECO:0000256" key="2">
    <source>
        <dbReference type="ARBA" id="ARBA00023002"/>
    </source>
</evidence>
<dbReference type="GO" id="GO:0051287">
    <property type="term" value="F:NAD binding"/>
    <property type="evidence" value="ECO:0007669"/>
    <property type="project" value="InterPro"/>
</dbReference>
<comment type="similarity">
    <text evidence="1 4">Belongs to the D-isomer specific 2-hydroxyacid dehydrogenase family.</text>
</comment>
<dbReference type="AlphaFoldDB" id="A0AAW9RZI7"/>
<evidence type="ECO:0000256" key="4">
    <source>
        <dbReference type="RuleBase" id="RU003719"/>
    </source>
</evidence>
<dbReference type="PANTHER" id="PTHR43761">
    <property type="entry name" value="D-ISOMER SPECIFIC 2-HYDROXYACID DEHYDROGENASE FAMILY PROTEIN (AFU_ORTHOLOGUE AFUA_1G13630)"/>
    <property type="match status" value="1"/>
</dbReference>
<dbReference type="SUPFAM" id="SSF52283">
    <property type="entry name" value="Formate/glycerate dehydrogenase catalytic domain-like"/>
    <property type="match status" value="1"/>
</dbReference>
<dbReference type="Pfam" id="PF00389">
    <property type="entry name" value="2-Hacid_dh"/>
    <property type="match status" value="1"/>
</dbReference>
<reference evidence="7 8" key="1">
    <citation type="submission" date="2024-04" db="EMBL/GenBank/DDBJ databases">
        <title>Novel genus in family Flammeovirgaceae.</title>
        <authorList>
            <person name="Nguyen T.H."/>
            <person name="Vuong T.Q."/>
            <person name="Le H."/>
            <person name="Kim S.-G."/>
        </authorList>
    </citation>
    <scope>NUCLEOTIDE SEQUENCE [LARGE SCALE GENOMIC DNA]</scope>
    <source>
        <strain evidence="7 8">JCM 23209</strain>
    </source>
</reference>
<gene>
    <name evidence="7" type="ORF">AAG747_20460</name>
</gene>
<dbReference type="InterPro" id="IPR029753">
    <property type="entry name" value="D-isomer_DH_CS"/>
</dbReference>
<dbReference type="SUPFAM" id="SSF51735">
    <property type="entry name" value="NAD(P)-binding Rossmann-fold domains"/>
    <property type="match status" value="1"/>
</dbReference>
<evidence type="ECO:0000313" key="8">
    <source>
        <dbReference type="Proteomes" id="UP001403385"/>
    </source>
</evidence>
<dbReference type="GO" id="GO:0016616">
    <property type="term" value="F:oxidoreductase activity, acting on the CH-OH group of donors, NAD or NADP as acceptor"/>
    <property type="evidence" value="ECO:0007669"/>
    <property type="project" value="InterPro"/>
</dbReference>
<accession>A0AAW9RZI7</accession>
<dbReference type="NCBIfam" id="NF006263">
    <property type="entry name" value="PRK08410.1"/>
    <property type="match status" value="1"/>
</dbReference>